<accession>A0A2A5ADL6</accession>
<reference evidence="3" key="1">
    <citation type="submission" date="2017-08" db="EMBL/GenBank/DDBJ databases">
        <title>A dynamic microbial community with high functional redundancy inhabits the cold, oxic subseafloor aquifer.</title>
        <authorList>
            <person name="Tully B.J."/>
            <person name="Wheat C.G."/>
            <person name="Glazer B.T."/>
            <person name="Huber J.A."/>
        </authorList>
    </citation>
    <scope>NUCLEOTIDE SEQUENCE [LARGE SCALE GENOMIC DNA]</scope>
</reference>
<proteinExistence type="predicted"/>
<dbReference type="Proteomes" id="UP000218327">
    <property type="component" value="Unassembled WGS sequence"/>
</dbReference>
<protein>
    <submittedName>
        <fullName evidence="2">Uncharacterized protein</fullName>
    </submittedName>
</protein>
<feature type="chain" id="PRO_5012020310" evidence="1">
    <location>
        <begin position="24"/>
        <end position="196"/>
    </location>
</feature>
<dbReference type="EMBL" id="NVVJ01000113">
    <property type="protein sequence ID" value="PCJ16888.1"/>
    <property type="molecule type" value="Genomic_DNA"/>
</dbReference>
<organism evidence="2 3">
    <name type="scientific">SAR86 cluster bacterium</name>
    <dbReference type="NCBI Taxonomy" id="2030880"/>
    <lineage>
        <taxon>Bacteria</taxon>
        <taxon>Pseudomonadati</taxon>
        <taxon>Pseudomonadota</taxon>
        <taxon>Gammaproteobacteria</taxon>
        <taxon>SAR86 cluster</taxon>
    </lineage>
</organism>
<keyword evidence="1" id="KW-0732">Signal</keyword>
<evidence type="ECO:0000313" key="3">
    <source>
        <dbReference type="Proteomes" id="UP000218327"/>
    </source>
</evidence>
<gene>
    <name evidence="2" type="ORF">COA96_18165</name>
</gene>
<evidence type="ECO:0000313" key="2">
    <source>
        <dbReference type="EMBL" id="PCJ16888.1"/>
    </source>
</evidence>
<dbReference type="AlphaFoldDB" id="A0A2A5ADL6"/>
<sequence>MSKLTTTLSLVIAGLLVSSQVAAQPDAAIIEKALSPLPTDLRADATVYKYNGNGNRVTLKVGTNHVECTPTDDAGFTRCGPVSQRARRDLQAKLSADGLEGDDLQMAMQKAQDEGSIPARKFGSISYRRFDTPDRIQYLMVVSLPNASAEELGMPVGPQRDNSLAGMGTPWMMRPGTSRAHLMIPINGTEYSNTGN</sequence>
<feature type="signal peptide" evidence="1">
    <location>
        <begin position="1"/>
        <end position="23"/>
    </location>
</feature>
<comment type="caution">
    <text evidence="2">The sequence shown here is derived from an EMBL/GenBank/DDBJ whole genome shotgun (WGS) entry which is preliminary data.</text>
</comment>
<evidence type="ECO:0000256" key="1">
    <source>
        <dbReference type="SAM" id="SignalP"/>
    </source>
</evidence>
<name>A0A2A5ADL6_9GAMM</name>